<dbReference type="OrthoDB" id="4326943at2"/>
<evidence type="ECO:0000256" key="1">
    <source>
        <dbReference type="ARBA" id="ARBA00023172"/>
    </source>
</evidence>
<gene>
    <name evidence="4" type="ORF">CFP71_01745</name>
</gene>
<proteinExistence type="predicted"/>
<keyword evidence="2" id="KW-0472">Membrane</keyword>
<protein>
    <recommendedName>
        <fullName evidence="3">Tyr recombinase domain-containing protein</fullName>
    </recommendedName>
</protein>
<dbReference type="AlphaFoldDB" id="A0A229SIC6"/>
<dbReference type="PROSITE" id="PS51898">
    <property type="entry name" value="TYR_RECOMBINASE"/>
    <property type="match status" value="1"/>
</dbReference>
<keyword evidence="1" id="KW-0233">DNA recombination</keyword>
<name>A0A229SIC6_9PSEU</name>
<organism evidence="4 5">
    <name type="scientific">Amycolatopsis thailandensis</name>
    <dbReference type="NCBI Taxonomy" id="589330"/>
    <lineage>
        <taxon>Bacteria</taxon>
        <taxon>Bacillati</taxon>
        <taxon>Actinomycetota</taxon>
        <taxon>Actinomycetes</taxon>
        <taxon>Pseudonocardiales</taxon>
        <taxon>Pseudonocardiaceae</taxon>
        <taxon>Amycolatopsis</taxon>
    </lineage>
</organism>
<reference evidence="4 5" key="1">
    <citation type="submission" date="2017-07" db="EMBL/GenBank/DDBJ databases">
        <title>Amycolatopsis thailandensis Genome sequencing and assembly.</title>
        <authorList>
            <person name="Kaur N."/>
            <person name="Mayilraj S."/>
        </authorList>
    </citation>
    <scope>NUCLEOTIDE SEQUENCE [LARGE SCALE GENOMIC DNA]</scope>
    <source>
        <strain evidence="4 5">JCM 16380</strain>
    </source>
</reference>
<evidence type="ECO:0000259" key="3">
    <source>
        <dbReference type="PROSITE" id="PS51898"/>
    </source>
</evidence>
<dbReference type="Gene3D" id="1.10.443.10">
    <property type="entry name" value="Intergrase catalytic core"/>
    <property type="match status" value="1"/>
</dbReference>
<dbReference type="GO" id="GO:0003677">
    <property type="term" value="F:DNA binding"/>
    <property type="evidence" value="ECO:0007669"/>
    <property type="project" value="InterPro"/>
</dbReference>
<feature type="transmembrane region" description="Helical" evidence="2">
    <location>
        <begin position="147"/>
        <end position="168"/>
    </location>
</feature>
<dbReference type="InterPro" id="IPR002104">
    <property type="entry name" value="Integrase_catalytic"/>
</dbReference>
<keyword evidence="2" id="KW-1133">Transmembrane helix</keyword>
<dbReference type="GO" id="GO:0015074">
    <property type="term" value="P:DNA integration"/>
    <property type="evidence" value="ECO:0007669"/>
    <property type="project" value="InterPro"/>
</dbReference>
<sequence>MGAARRRDRAQTATFLRKIRGHRLYPLFHLLILLGLRRGEVIGLRWSDIDLEGGYLTVSHQIRQVGATIEIGKPKSDTSNRVIALDHGTITLLRRHLDAHHGDPAGYMFLNVHSHPIRPDALTSLFRLLNTRSERPPIRLHDLRNGAASLCLVGLGAGVAMTLTNDLIMSSVRPEESGQAAAISETAYELGTAFGTAILGSVLLGFYRAGLDDTAPSGLPGGILDSAKETLAAALLHARELTTDLGAALYTAATDSFTSALSWTGGIAALILLAVAIFAAVMLRGISAQEDLSDADH</sequence>
<dbReference type="RefSeq" id="WP_093932049.1">
    <property type="nucleotide sequence ID" value="NZ_NMQT01000008.1"/>
</dbReference>
<keyword evidence="2" id="KW-0812">Transmembrane</keyword>
<feature type="transmembrane region" description="Helical" evidence="2">
    <location>
        <begin position="260"/>
        <end position="283"/>
    </location>
</feature>
<dbReference type="InterPro" id="IPR011010">
    <property type="entry name" value="DNA_brk_join_enz"/>
</dbReference>
<evidence type="ECO:0000313" key="5">
    <source>
        <dbReference type="Proteomes" id="UP000215223"/>
    </source>
</evidence>
<evidence type="ECO:0000256" key="2">
    <source>
        <dbReference type="SAM" id="Phobius"/>
    </source>
</evidence>
<evidence type="ECO:0000313" key="4">
    <source>
        <dbReference type="EMBL" id="OXM58612.1"/>
    </source>
</evidence>
<comment type="caution">
    <text evidence="4">The sequence shown here is derived from an EMBL/GenBank/DDBJ whole genome shotgun (WGS) entry which is preliminary data.</text>
</comment>
<dbReference type="Pfam" id="PF00589">
    <property type="entry name" value="Phage_integrase"/>
    <property type="match status" value="1"/>
</dbReference>
<dbReference type="EMBL" id="NMQT01000008">
    <property type="protein sequence ID" value="OXM58612.1"/>
    <property type="molecule type" value="Genomic_DNA"/>
</dbReference>
<dbReference type="InterPro" id="IPR013762">
    <property type="entry name" value="Integrase-like_cat_sf"/>
</dbReference>
<dbReference type="Proteomes" id="UP000215223">
    <property type="component" value="Unassembled WGS sequence"/>
</dbReference>
<dbReference type="GO" id="GO:0006310">
    <property type="term" value="P:DNA recombination"/>
    <property type="evidence" value="ECO:0007669"/>
    <property type="project" value="UniProtKB-KW"/>
</dbReference>
<feature type="domain" description="Tyr recombinase" evidence="3">
    <location>
        <begin position="2"/>
        <end position="204"/>
    </location>
</feature>
<feature type="transmembrane region" description="Helical" evidence="2">
    <location>
        <begin position="188"/>
        <end position="207"/>
    </location>
</feature>
<keyword evidence="5" id="KW-1185">Reference proteome</keyword>
<accession>A0A229SIC6</accession>
<dbReference type="SUPFAM" id="SSF56349">
    <property type="entry name" value="DNA breaking-rejoining enzymes"/>
    <property type="match status" value="1"/>
</dbReference>